<gene>
    <name evidence="10" type="ORF">IAA55_07675</name>
</gene>
<dbReference type="InterPro" id="IPR020583">
    <property type="entry name" value="Inositol_monoP_metal-BS"/>
</dbReference>
<feature type="domain" description="Nudix hydrolase" evidence="9">
    <location>
        <begin position="23"/>
        <end position="156"/>
    </location>
</feature>
<dbReference type="Gene3D" id="3.40.190.80">
    <property type="match status" value="1"/>
</dbReference>
<dbReference type="EMBL" id="DVHM01000122">
    <property type="protein sequence ID" value="HIR71146.1"/>
    <property type="molecule type" value="Genomic_DNA"/>
</dbReference>
<evidence type="ECO:0000256" key="6">
    <source>
        <dbReference type="ARBA" id="ARBA00022801"/>
    </source>
</evidence>
<dbReference type="PROSITE" id="PS51462">
    <property type="entry name" value="NUDIX"/>
    <property type="match status" value="1"/>
</dbReference>
<feature type="binding site" evidence="8">
    <location>
        <position position="391"/>
    </location>
    <ligand>
        <name>Mg(2+)</name>
        <dbReference type="ChEBI" id="CHEBI:18420"/>
        <label>1</label>
        <note>catalytic</note>
    </ligand>
</feature>
<reference evidence="10" key="2">
    <citation type="journal article" date="2021" name="PeerJ">
        <title>Extensive microbial diversity within the chicken gut microbiome revealed by metagenomics and culture.</title>
        <authorList>
            <person name="Gilroy R."/>
            <person name="Ravi A."/>
            <person name="Getino M."/>
            <person name="Pursley I."/>
            <person name="Horton D.L."/>
            <person name="Alikhan N.F."/>
            <person name="Baker D."/>
            <person name="Gharbi K."/>
            <person name="Hall N."/>
            <person name="Watson M."/>
            <person name="Adriaenssens E.M."/>
            <person name="Foster-Nyarko E."/>
            <person name="Jarju S."/>
            <person name="Secka A."/>
            <person name="Antonio M."/>
            <person name="Oren A."/>
            <person name="Chaudhuri R.R."/>
            <person name="La Ragione R."/>
            <person name="Hildebrand F."/>
            <person name="Pallen M.J."/>
        </authorList>
    </citation>
    <scope>NUCLEOTIDE SEQUENCE</scope>
    <source>
        <strain evidence="10">ChiSjej5B23-6657</strain>
    </source>
</reference>
<evidence type="ECO:0000256" key="1">
    <source>
        <dbReference type="ARBA" id="ARBA00001033"/>
    </source>
</evidence>
<name>A0A9D1JAY2_9FIRM</name>
<evidence type="ECO:0000256" key="7">
    <source>
        <dbReference type="ARBA" id="ARBA00022842"/>
    </source>
</evidence>
<dbReference type="SUPFAM" id="SSF55811">
    <property type="entry name" value="Nudix"/>
    <property type="match status" value="1"/>
</dbReference>
<dbReference type="InterPro" id="IPR000086">
    <property type="entry name" value="NUDIX_hydrolase_dom"/>
</dbReference>
<evidence type="ECO:0000313" key="10">
    <source>
        <dbReference type="EMBL" id="HIR71146.1"/>
    </source>
</evidence>
<dbReference type="Gene3D" id="3.30.540.10">
    <property type="entry name" value="Fructose-1,6-Bisphosphatase, subunit A, domain 1"/>
    <property type="match status" value="1"/>
</dbReference>
<evidence type="ECO:0000259" key="9">
    <source>
        <dbReference type="PROSITE" id="PS51462"/>
    </source>
</evidence>
<feature type="binding site" evidence="8">
    <location>
        <position position="264"/>
    </location>
    <ligand>
        <name>Mg(2+)</name>
        <dbReference type="ChEBI" id="CHEBI:18420"/>
        <label>1</label>
        <note>catalytic</note>
    </ligand>
</feature>
<dbReference type="Gene3D" id="3.90.79.10">
    <property type="entry name" value="Nucleoside Triphosphate Pyrophosphohydrolase"/>
    <property type="match status" value="1"/>
</dbReference>
<dbReference type="GO" id="GO:0006020">
    <property type="term" value="P:inositol metabolic process"/>
    <property type="evidence" value="ECO:0007669"/>
    <property type="project" value="TreeGrafter"/>
</dbReference>
<dbReference type="InterPro" id="IPR020476">
    <property type="entry name" value="Nudix_hydrolase"/>
</dbReference>
<evidence type="ECO:0000313" key="11">
    <source>
        <dbReference type="Proteomes" id="UP000823912"/>
    </source>
</evidence>
<dbReference type="InterPro" id="IPR020550">
    <property type="entry name" value="Inositol_monophosphatase_CS"/>
</dbReference>
<dbReference type="EC" id="3.1.3.25" evidence="4"/>
<evidence type="ECO:0000256" key="3">
    <source>
        <dbReference type="ARBA" id="ARBA00009759"/>
    </source>
</evidence>
<reference evidence="10" key="1">
    <citation type="submission" date="2020-10" db="EMBL/GenBank/DDBJ databases">
        <authorList>
            <person name="Gilroy R."/>
        </authorList>
    </citation>
    <scope>NUCLEOTIDE SEQUENCE</scope>
    <source>
        <strain evidence="10">ChiSjej5B23-6657</strain>
    </source>
</reference>
<dbReference type="PROSITE" id="PS00629">
    <property type="entry name" value="IMP_1"/>
    <property type="match status" value="1"/>
</dbReference>
<comment type="caution">
    <text evidence="10">The sequence shown here is derived from an EMBL/GenBank/DDBJ whole genome shotgun (WGS) entry which is preliminary data.</text>
</comment>
<dbReference type="PRINTS" id="PR00377">
    <property type="entry name" value="IMPHPHTASES"/>
</dbReference>
<evidence type="ECO:0000256" key="2">
    <source>
        <dbReference type="ARBA" id="ARBA00001946"/>
    </source>
</evidence>
<dbReference type="Pfam" id="PF00293">
    <property type="entry name" value="NUDIX"/>
    <property type="match status" value="1"/>
</dbReference>
<dbReference type="CDD" id="cd01639">
    <property type="entry name" value="IMPase"/>
    <property type="match status" value="1"/>
</dbReference>
<evidence type="ECO:0000256" key="5">
    <source>
        <dbReference type="ARBA" id="ARBA00022723"/>
    </source>
</evidence>
<dbReference type="AlphaFoldDB" id="A0A9D1JAY2"/>
<dbReference type="PANTHER" id="PTHR20854:SF4">
    <property type="entry name" value="INOSITOL-1-MONOPHOSPHATASE-RELATED"/>
    <property type="match status" value="1"/>
</dbReference>
<evidence type="ECO:0000256" key="8">
    <source>
        <dbReference type="PIRSR" id="PIRSR600760-2"/>
    </source>
</evidence>
<dbReference type="InterPro" id="IPR033942">
    <property type="entry name" value="IMPase"/>
</dbReference>
<keyword evidence="6" id="KW-0378">Hydrolase</keyword>
<accession>A0A9D1JAY2</accession>
<dbReference type="InterPro" id="IPR000760">
    <property type="entry name" value="Inositol_monophosphatase-like"/>
</dbReference>
<keyword evidence="5 8" id="KW-0479">Metal-binding</keyword>
<protein>
    <recommendedName>
        <fullName evidence="4">inositol-phosphate phosphatase</fullName>
        <ecNumber evidence="4">3.1.3.25</ecNumber>
    </recommendedName>
</protein>
<dbReference type="PROSITE" id="PS00893">
    <property type="entry name" value="NUDIX_BOX"/>
    <property type="match status" value="1"/>
</dbReference>
<dbReference type="InterPro" id="IPR020084">
    <property type="entry name" value="NUDIX_hydrolase_CS"/>
</dbReference>
<dbReference type="Proteomes" id="UP000823912">
    <property type="component" value="Unassembled WGS sequence"/>
</dbReference>
<dbReference type="SUPFAM" id="SSF56655">
    <property type="entry name" value="Carbohydrate phosphatase"/>
    <property type="match status" value="1"/>
</dbReference>
<comment type="catalytic activity">
    <reaction evidence="1">
        <text>a myo-inositol phosphate + H2O = myo-inositol + phosphate</text>
        <dbReference type="Rhea" id="RHEA:24056"/>
        <dbReference type="ChEBI" id="CHEBI:15377"/>
        <dbReference type="ChEBI" id="CHEBI:17268"/>
        <dbReference type="ChEBI" id="CHEBI:43474"/>
        <dbReference type="ChEBI" id="CHEBI:84139"/>
        <dbReference type="EC" id="3.1.3.25"/>
    </reaction>
</comment>
<dbReference type="PANTHER" id="PTHR20854">
    <property type="entry name" value="INOSITOL MONOPHOSPHATASE"/>
    <property type="match status" value="1"/>
</dbReference>
<comment type="cofactor">
    <cofactor evidence="2 8">
        <name>Mg(2+)</name>
        <dbReference type="ChEBI" id="CHEBI:18420"/>
    </cofactor>
</comment>
<dbReference type="GO" id="GO:0046854">
    <property type="term" value="P:phosphatidylinositol phosphate biosynthetic process"/>
    <property type="evidence" value="ECO:0007669"/>
    <property type="project" value="InterPro"/>
</dbReference>
<dbReference type="Pfam" id="PF00459">
    <property type="entry name" value="Inositol_P"/>
    <property type="match status" value="1"/>
</dbReference>
<comment type="similarity">
    <text evidence="3">Belongs to the inositol monophosphatase superfamily.</text>
</comment>
<dbReference type="PROSITE" id="PS00630">
    <property type="entry name" value="IMP_2"/>
    <property type="match status" value="1"/>
</dbReference>
<organism evidence="10 11">
    <name type="scientific">Candidatus Pullilachnospira gallistercoris</name>
    <dbReference type="NCBI Taxonomy" id="2840911"/>
    <lineage>
        <taxon>Bacteria</taxon>
        <taxon>Bacillati</taxon>
        <taxon>Bacillota</taxon>
        <taxon>Clostridia</taxon>
        <taxon>Lachnospirales</taxon>
        <taxon>Lachnospiraceae</taxon>
        <taxon>Lachnospiraceae incertae sedis</taxon>
        <taxon>Candidatus Pullilachnospira</taxon>
    </lineage>
</organism>
<keyword evidence="7 8" id="KW-0460">Magnesium</keyword>
<dbReference type="GO" id="GO:0007165">
    <property type="term" value="P:signal transduction"/>
    <property type="evidence" value="ECO:0007669"/>
    <property type="project" value="TreeGrafter"/>
</dbReference>
<sequence length="432" mass="49173">MLNINLIYDELPEGKRQEEITFIRRTAVRGIIYDRDRLLMVQTRLGDYKFPGGGVQENETHEEALKREIAEETGYTDVTICCCFGTVFEQNIDWFEGDDYFQMRSYYYICRLNSDRRQEGKLEGYEQDMEYRGVKTTATEAFAVNRRIRREAWEKSREAGSRYLPRELDGLDRETEVLKQLKDLYVGKMIAQIYGCGQMIRHADRSRMVVDEKEGKANFVTDYDRRVQEEAERCLGEVFPEAVFVGEEEDVHASIEKGQAFIIDPIDGTTNFMKDYHASCISVGMTADGQRVAGVVYNPYLEEFYYAQKGRGAYCNGKAIHVSDEPLERGIVIFGTAPYYQEYADQTFALARKYFDKALDLRRSGSAAIDLCNVAAGRAELYFECVLSPWDFAAGSLIVEEAGGKVTTLEGGPLTLEKKCSVLATNGVVEKI</sequence>
<dbReference type="GO" id="GO:0046872">
    <property type="term" value="F:metal ion binding"/>
    <property type="evidence" value="ECO:0007669"/>
    <property type="project" value="UniProtKB-KW"/>
</dbReference>
<feature type="binding site" evidence="8">
    <location>
        <position position="266"/>
    </location>
    <ligand>
        <name>Mg(2+)</name>
        <dbReference type="ChEBI" id="CHEBI:18420"/>
        <label>1</label>
        <note>catalytic</note>
    </ligand>
</feature>
<dbReference type="InterPro" id="IPR015797">
    <property type="entry name" value="NUDIX_hydrolase-like_dom_sf"/>
</dbReference>
<dbReference type="PRINTS" id="PR00502">
    <property type="entry name" value="NUDIXFAMILY"/>
</dbReference>
<feature type="binding site" evidence="8">
    <location>
        <position position="267"/>
    </location>
    <ligand>
        <name>Mg(2+)</name>
        <dbReference type="ChEBI" id="CHEBI:18420"/>
        <label>1</label>
        <note>catalytic</note>
    </ligand>
</feature>
<feature type="binding site" evidence="8">
    <location>
        <position position="247"/>
    </location>
    <ligand>
        <name>Mg(2+)</name>
        <dbReference type="ChEBI" id="CHEBI:18420"/>
        <label>1</label>
        <note>catalytic</note>
    </ligand>
</feature>
<proteinExistence type="inferred from homology"/>
<dbReference type="GO" id="GO:0008934">
    <property type="term" value="F:inositol monophosphate 1-phosphatase activity"/>
    <property type="evidence" value="ECO:0007669"/>
    <property type="project" value="InterPro"/>
</dbReference>
<evidence type="ECO:0000256" key="4">
    <source>
        <dbReference type="ARBA" id="ARBA00013106"/>
    </source>
</evidence>